<keyword evidence="2" id="KW-0813">Transport</keyword>
<accession>A0ABR3KLY4</accession>
<keyword evidence="1" id="KW-1133">Transmembrane helix</keyword>
<dbReference type="Proteomes" id="UP001558632">
    <property type="component" value="Unassembled WGS sequence"/>
</dbReference>
<reference evidence="2 3" key="1">
    <citation type="submission" date="2024-07" db="EMBL/GenBank/DDBJ databases">
        <title>Enhanced genomic and transcriptomic resources for Trichinella pseudospiralis and T. spiralis underpin the discovery of pronounced molecular differences between stages and species.</title>
        <authorList>
            <person name="Pasi K.K."/>
            <person name="La Rosa G."/>
            <person name="Gomez-Morales M.A."/>
            <person name="Tosini F."/>
            <person name="Sumanam S."/>
            <person name="Young N.D."/>
            <person name="Chang B.C."/>
            <person name="Robin G.B."/>
        </authorList>
    </citation>
    <scope>NUCLEOTIDE SEQUENCE [LARGE SCALE GENOMIC DNA]</scope>
    <source>
        <strain evidence="2">ISS534</strain>
    </source>
</reference>
<keyword evidence="1" id="KW-0812">Transmembrane</keyword>
<evidence type="ECO:0000313" key="2">
    <source>
        <dbReference type="EMBL" id="KAL1240919.1"/>
    </source>
</evidence>
<keyword evidence="3" id="KW-1185">Reference proteome</keyword>
<gene>
    <name evidence="2" type="ORF">TSPI_02345</name>
</gene>
<name>A0ABR3KLY4_TRISP</name>
<organism evidence="2 3">
    <name type="scientific">Trichinella spiralis</name>
    <name type="common">Trichina worm</name>
    <dbReference type="NCBI Taxonomy" id="6334"/>
    <lineage>
        <taxon>Eukaryota</taxon>
        <taxon>Metazoa</taxon>
        <taxon>Ecdysozoa</taxon>
        <taxon>Nematoda</taxon>
        <taxon>Enoplea</taxon>
        <taxon>Dorylaimia</taxon>
        <taxon>Trichinellida</taxon>
        <taxon>Trichinellidae</taxon>
        <taxon>Trichinella</taxon>
    </lineage>
</organism>
<dbReference type="EMBL" id="JBEUSY010000254">
    <property type="protein sequence ID" value="KAL1240919.1"/>
    <property type="molecule type" value="Genomic_DNA"/>
</dbReference>
<evidence type="ECO:0000256" key="1">
    <source>
        <dbReference type="SAM" id="Phobius"/>
    </source>
</evidence>
<feature type="transmembrane region" description="Helical" evidence="1">
    <location>
        <begin position="36"/>
        <end position="58"/>
    </location>
</feature>
<keyword evidence="1" id="KW-0472">Membrane</keyword>
<evidence type="ECO:0000313" key="3">
    <source>
        <dbReference type="Proteomes" id="UP001558632"/>
    </source>
</evidence>
<protein>
    <submittedName>
        <fullName evidence="2">Facilitated glucose transporter member,Solute carrier family 2</fullName>
    </submittedName>
</protein>
<keyword evidence="2" id="KW-0762">Sugar transport</keyword>
<comment type="caution">
    <text evidence="2">The sequence shown here is derived from an EMBL/GenBank/DDBJ whole genome shotgun (WGS) entry which is preliminary data.</text>
</comment>
<sequence length="70" mass="7911">MLMPHQIDGCNLSIAQYFACGDFSFTHCFSKHSCDIGTLLAVCVTDFIALKFGALLIWTSSDMWRVKFTR</sequence>
<proteinExistence type="predicted"/>